<dbReference type="RefSeq" id="WP_345127035.1">
    <property type="nucleotide sequence ID" value="NZ_BAABDI010000038.1"/>
</dbReference>
<dbReference type="EMBL" id="BAABDI010000038">
    <property type="protein sequence ID" value="GAA3989961.1"/>
    <property type="molecule type" value="Genomic_DNA"/>
</dbReference>
<gene>
    <name evidence="2" type="ORF">GCM10022407_38090</name>
</gene>
<keyword evidence="3" id="KW-1185">Reference proteome</keyword>
<feature type="chain" id="PRO_5046257757" description="Lipoprotein" evidence="1">
    <location>
        <begin position="22"/>
        <end position="226"/>
    </location>
</feature>
<keyword evidence="1" id="KW-0732">Signal</keyword>
<evidence type="ECO:0008006" key="4">
    <source>
        <dbReference type="Google" id="ProtNLM"/>
    </source>
</evidence>
<evidence type="ECO:0000313" key="3">
    <source>
        <dbReference type="Proteomes" id="UP001501556"/>
    </source>
</evidence>
<comment type="caution">
    <text evidence="2">The sequence shown here is derived from an EMBL/GenBank/DDBJ whole genome shotgun (WGS) entry which is preliminary data.</text>
</comment>
<organism evidence="2 3">
    <name type="scientific">Hymenobacter antarcticus</name>
    <dbReference type="NCBI Taxonomy" id="486270"/>
    <lineage>
        <taxon>Bacteria</taxon>
        <taxon>Pseudomonadati</taxon>
        <taxon>Bacteroidota</taxon>
        <taxon>Cytophagia</taxon>
        <taxon>Cytophagales</taxon>
        <taxon>Hymenobacteraceae</taxon>
        <taxon>Hymenobacter</taxon>
    </lineage>
</organism>
<proteinExistence type="predicted"/>
<name>A0ABP7QYK5_9BACT</name>
<reference evidence="3" key="1">
    <citation type="journal article" date="2019" name="Int. J. Syst. Evol. Microbiol.">
        <title>The Global Catalogue of Microorganisms (GCM) 10K type strain sequencing project: providing services to taxonomists for standard genome sequencing and annotation.</title>
        <authorList>
            <consortium name="The Broad Institute Genomics Platform"/>
            <consortium name="The Broad Institute Genome Sequencing Center for Infectious Disease"/>
            <person name="Wu L."/>
            <person name="Ma J."/>
        </authorList>
    </citation>
    <scope>NUCLEOTIDE SEQUENCE [LARGE SCALE GENOMIC DNA]</scope>
    <source>
        <strain evidence="3">JCM 17217</strain>
    </source>
</reference>
<sequence length="226" mass="25339">MKTLLFSVGACLLLAASCNKSDNQPAECAQVSQAPATFLAYWYFPKGSYWVYQKRGSNPVEVDTVTVIYTEVRVFRPGATTYGLPTCTELYDCALWHSNRRYFRSTSVNDGYRGSESFETQEENGQWFVSQGANYMYRLGFSWSYPQRSVGQPIANTGPTLLDTIPVTVPAGTFPRSAHLRVNAVNDSTQGPSVRSYHLTQGVGTTRRVYATLGTWELRTYYIAPR</sequence>
<accession>A0ABP7QYK5</accession>
<dbReference type="Proteomes" id="UP001501556">
    <property type="component" value="Unassembled WGS sequence"/>
</dbReference>
<dbReference type="PROSITE" id="PS51257">
    <property type="entry name" value="PROKAR_LIPOPROTEIN"/>
    <property type="match status" value="1"/>
</dbReference>
<evidence type="ECO:0000313" key="2">
    <source>
        <dbReference type="EMBL" id="GAA3989961.1"/>
    </source>
</evidence>
<evidence type="ECO:0000256" key="1">
    <source>
        <dbReference type="SAM" id="SignalP"/>
    </source>
</evidence>
<protein>
    <recommendedName>
        <fullName evidence="4">Lipoprotein</fullName>
    </recommendedName>
</protein>
<feature type="signal peptide" evidence="1">
    <location>
        <begin position="1"/>
        <end position="21"/>
    </location>
</feature>